<dbReference type="Pfam" id="PF14559">
    <property type="entry name" value="TPR_19"/>
    <property type="match status" value="1"/>
</dbReference>
<dbReference type="InterPro" id="IPR011990">
    <property type="entry name" value="TPR-like_helical_dom_sf"/>
</dbReference>
<proteinExistence type="predicted"/>
<protein>
    <submittedName>
        <fullName evidence="2">Tetratricopeptide repeat protein</fullName>
    </submittedName>
</protein>
<gene>
    <name evidence="2" type="ORF">J1836_15625</name>
</gene>
<keyword evidence="3" id="KW-1185">Reference proteome</keyword>
<dbReference type="Gene3D" id="1.25.40.10">
    <property type="entry name" value="Tetratricopeptide repeat domain"/>
    <property type="match status" value="1"/>
</dbReference>
<dbReference type="SUPFAM" id="SSF48452">
    <property type="entry name" value="TPR-like"/>
    <property type="match status" value="1"/>
</dbReference>
<accession>A0ABS3IMW2</accession>
<evidence type="ECO:0000313" key="3">
    <source>
        <dbReference type="Proteomes" id="UP000664466"/>
    </source>
</evidence>
<feature type="signal peptide" evidence="1">
    <location>
        <begin position="1"/>
        <end position="24"/>
    </location>
</feature>
<comment type="caution">
    <text evidence="2">The sequence shown here is derived from an EMBL/GenBank/DDBJ whole genome shotgun (WGS) entry which is preliminary data.</text>
</comment>
<evidence type="ECO:0000256" key="1">
    <source>
        <dbReference type="SAM" id="SignalP"/>
    </source>
</evidence>
<feature type="chain" id="PRO_5045088318" evidence="1">
    <location>
        <begin position="25"/>
        <end position="428"/>
    </location>
</feature>
<sequence>MPCQRPLLPVVGCLALFYLTPTFACDPAVGEYGQAVQLFDQGDFRAALSIFQAVYQANPQCLGAKLDMAESYFMLREFDEAHRLFTEINTLPDLPIGIRQRCEGFLRIMEEESAIQAESVNLNVPARPLPRLQVSVGAGASDNVNNGVGFDALTFDQGVLKGQTLKLSENRQARSGSWHDVEVAAQHVLPVVYGAETRAYTTATWRGNHQEDDPNLITMKGMLEVKPGEWANQVEPRAVLSGGAVLLGGDYYREDIAVGVQVQPKWLGRKVALGYQFTDSDYQTSTVEETDARHHRVSLSVPLAVIGEHAKVGMDASYQWPESAERLADYHEVSTRLRLNIAPPAKRYSVALSYGASQQVDAAAYNLLVFGEQHRNLQQQVVNLGVAWQADKRMTYEGKVQVREQVSDIPIFNSTAVDAMLGIRWQLD</sequence>
<dbReference type="EMBL" id="JAFMPM010000008">
    <property type="protein sequence ID" value="MBO0614332.1"/>
    <property type="molecule type" value="Genomic_DNA"/>
</dbReference>
<name>A0ABS3IMW2_9GAMM</name>
<keyword evidence="1" id="KW-0732">Signal</keyword>
<organism evidence="2 3">
    <name type="scientific">Thiothrix fructosivorans</name>
    <dbReference type="NCBI Taxonomy" id="111770"/>
    <lineage>
        <taxon>Bacteria</taxon>
        <taxon>Pseudomonadati</taxon>
        <taxon>Pseudomonadota</taxon>
        <taxon>Gammaproteobacteria</taxon>
        <taxon>Thiotrichales</taxon>
        <taxon>Thiotrichaceae</taxon>
        <taxon>Thiothrix</taxon>
    </lineage>
</organism>
<evidence type="ECO:0000313" key="2">
    <source>
        <dbReference type="EMBL" id="MBO0614332.1"/>
    </source>
</evidence>
<reference evidence="2 3" key="1">
    <citation type="submission" date="2021-03" db="EMBL/GenBank/DDBJ databases">
        <title>Draft genome and methylome analysis of Thiotrix fructosivoruns ATCC 49748.</title>
        <authorList>
            <person name="Fomenkov A."/>
            <person name="Grabovich M.Y."/>
            <person name="Roberts R.J."/>
        </authorList>
    </citation>
    <scope>NUCLEOTIDE SEQUENCE [LARGE SCALE GENOMIC DNA]</scope>
    <source>
        <strain evidence="2 3">ATCC 49748</strain>
    </source>
</reference>
<dbReference type="Proteomes" id="UP000664466">
    <property type="component" value="Unassembled WGS sequence"/>
</dbReference>